<proteinExistence type="predicted"/>
<evidence type="ECO:0000313" key="2">
    <source>
        <dbReference type="Proteomes" id="UP001321473"/>
    </source>
</evidence>
<keyword evidence="2" id="KW-1185">Reference proteome</keyword>
<accession>A0AAQ4E973</accession>
<protein>
    <submittedName>
        <fullName evidence="1">Uncharacterized protein</fullName>
    </submittedName>
</protein>
<organism evidence="1 2">
    <name type="scientific">Amblyomma americanum</name>
    <name type="common">Lone star tick</name>
    <dbReference type="NCBI Taxonomy" id="6943"/>
    <lineage>
        <taxon>Eukaryota</taxon>
        <taxon>Metazoa</taxon>
        <taxon>Ecdysozoa</taxon>
        <taxon>Arthropoda</taxon>
        <taxon>Chelicerata</taxon>
        <taxon>Arachnida</taxon>
        <taxon>Acari</taxon>
        <taxon>Parasitiformes</taxon>
        <taxon>Ixodida</taxon>
        <taxon>Ixodoidea</taxon>
        <taxon>Ixodidae</taxon>
        <taxon>Amblyomminae</taxon>
        <taxon>Amblyomma</taxon>
    </lineage>
</organism>
<gene>
    <name evidence="1" type="ORF">V5799_025451</name>
</gene>
<evidence type="ECO:0000313" key="1">
    <source>
        <dbReference type="EMBL" id="KAK8771299.1"/>
    </source>
</evidence>
<comment type="caution">
    <text evidence="1">The sequence shown here is derived from an EMBL/GenBank/DDBJ whole genome shotgun (WGS) entry which is preliminary data.</text>
</comment>
<feature type="non-terminal residue" evidence="1">
    <location>
        <position position="84"/>
    </location>
</feature>
<dbReference type="EMBL" id="JARKHS020019921">
    <property type="protein sequence ID" value="KAK8771299.1"/>
    <property type="molecule type" value="Genomic_DNA"/>
</dbReference>
<name>A0AAQ4E973_AMBAM</name>
<sequence length="84" mass="9440">MAEPLTIETSAGVGPAAWHQQWFVCCKEATLIFRIQCVASAIRESCCPTVDENSLKIPVGELLHYESSWYWRALAHRINCCSLV</sequence>
<reference evidence="1 2" key="1">
    <citation type="journal article" date="2023" name="Arcadia Sci">
        <title>De novo assembly of a long-read Amblyomma americanum tick genome.</title>
        <authorList>
            <person name="Chou S."/>
            <person name="Poskanzer K.E."/>
            <person name="Rollins M."/>
            <person name="Thuy-Boun P.S."/>
        </authorList>
    </citation>
    <scope>NUCLEOTIDE SEQUENCE [LARGE SCALE GENOMIC DNA]</scope>
    <source>
        <strain evidence="1">F_SG_1</strain>
        <tissue evidence="1">Salivary glands</tissue>
    </source>
</reference>
<dbReference type="Proteomes" id="UP001321473">
    <property type="component" value="Unassembled WGS sequence"/>
</dbReference>
<dbReference type="AlphaFoldDB" id="A0AAQ4E973"/>